<sequence length="458" mass="51382">MSFIDVVYRRLLLSRFFTDGWGSPETLKRIMEFRKLIGNREICRSLVPPDYPVTLDKVVDQSDVRILEGHFISPIVHYLPGLMPPESVTARFQLILPKEWRTAWRPVCVHLAGTGDHFFWRRRRFMARPMIKEAGIASLLLENPYYGYRKPKGQVRSCLRRVADLFVMGGALVLESACLLHWLQRQGLGPLGMSGVSMGGHMASIAVSNWPEPIPLVPCLSWSTASGVFTTGVLSQAVSWRELERQFAKDGRYLHDVTPLLQYHGTDSFWEGWEAFSQESQSHACPPQRWLQIGRRRKVGRLMNIFGKTAHHFGSCEKAEDELPRGLSVDVEDGSGQRATYTEGCNNSATTTSFKNKLHRAINIFGKESASTPNEFEDEITHSIDQLVVEASAPINTESVLPGLTGVQHGCASGVWCDTLLFMKGVMDECTHLANYSGKLSTKLLIATPRNILTSDLF</sequence>
<evidence type="ECO:0000313" key="1">
    <source>
        <dbReference type="Ensembl" id="ENSEBUP00000022152.1"/>
    </source>
</evidence>
<evidence type="ECO:0000313" key="2">
    <source>
        <dbReference type="Proteomes" id="UP000694388"/>
    </source>
</evidence>
<proteinExistence type="predicted"/>
<dbReference type="InterPro" id="IPR019149">
    <property type="entry name" value="ABHD18"/>
</dbReference>
<dbReference type="AlphaFoldDB" id="A0A8C4QZK8"/>
<dbReference type="Ensembl" id="ENSEBUT00000022728.1">
    <property type="protein sequence ID" value="ENSEBUP00000022152.1"/>
    <property type="gene ID" value="ENSEBUG00000013658.1"/>
</dbReference>
<dbReference type="SUPFAM" id="SSF53474">
    <property type="entry name" value="alpha/beta-Hydrolases"/>
    <property type="match status" value="1"/>
</dbReference>
<dbReference type="PANTHER" id="PTHR13617:SF14">
    <property type="entry name" value="PROTEIN ABHD18"/>
    <property type="match status" value="1"/>
</dbReference>
<protein>
    <submittedName>
        <fullName evidence="1">Abhydrolase domain containing 18</fullName>
    </submittedName>
</protein>
<keyword evidence="2" id="KW-1185">Reference proteome</keyword>
<dbReference type="Proteomes" id="UP000694388">
    <property type="component" value="Unplaced"/>
</dbReference>
<organism evidence="1 2">
    <name type="scientific">Eptatretus burgeri</name>
    <name type="common">Inshore hagfish</name>
    <dbReference type="NCBI Taxonomy" id="7764"/>
    <lineage>
        <taxon>Eukaryota</taxon>
        <taxon>Metazoa</taxon>
        <taxon>Chordata</taxon>
        <taxon>Craniata</taxon>
        <taxon>Vertebrata</taxon>
        <taxon>Cyclostomata</taxon>
        <taxon>Myxini</taxon>
        <taxon>Myxiniformes</taxon>
        <taxon>Myxinidae</taxon>
        <taxon>Eptatretinae</taxon>
        <taxon>Eptatretus</taxon>
    </lineage>
</organism>
<name>A0A8C4QZK8_EPTBU</name>
<dbReference type="GeneTree" id="ENSGT00390000014635"/>
<dbReference type="Pfam" id="PF09752">
    <property type="entry name" value="ABHD18"/>
    <property type="match status" value="1"/>
</dbReference>
<dbReference type="InterPro" id="IPR029058">
    <property type="entry name" value="AB_hydrolase_fold"/>
</dbReference>
<reference evidence="1" key="2">
    <citation type="submission" date="2025-09" db="UniProtKB">
        <authorList>
            <consortium name="Ensembl"/>
        </authorList>
    </citation>
    <scope>IDENTIFICATION</scope>
</reference>
<dbReference type="Gene3D" id="3.40.50.1820">
    <property type="entry name" value="alpha/beta hydrolase"/>
    <property type="match status" value="1"/>
</dbReference>
<reference evidence="1" key="1">
    <citation type="submission" date="2025-08" db="UniProtKB">
        <authorList>
            <consortium name="Ensembl"/>
        </authorList>
    </citation>
    <scope>IDENTIFICATION</scope>
</reference>
<accession>A0A8C4QZK8</accession>
<dbReference type="PANTHER" id="PTHR13617">
    <property type="entry name" value="PROTEIN ABHD18"/>
    <property type="match status" value="1"/>
</dbReference>